<reference evidence="1" key="2">
    <citation type="journal article" date="2015" name="Fish Shellfish Immunol.">
        <title>Early steps in the European eel (Anguilla anguilla)-Vibrio vulnificus interaction in the gills: Role of the RtxA13 toxin.</title>
        <authorList>
            <person name="Callol A."/>
            <person name="Pajuelo D."/>
            <person name="Ebbesson L."/>
            <person name="Teles M."/>
            <person name="MacKenzie S."/>
            <person name="Amaro C."/>
        </authorList>
    </citation>
    <scope>NUCLEOTIDE SEQUENCE</scope>
</reference>
<dbReference type="AlphaFoldDB" id="A0A0E9SIT4"/>
<protein>
    <submittedName>
        <fullName evidence="1">Uncharacterized protein</fullName>
    </submittedName>
</protein>
<reference evidence="1" key="1">
    <citation type="submission" date="2014-11" db="EMBL/GenBank/DDBJ databases">
        <authorList>
            <person name="Amaro Gonzalez C."/>
        </authorList>
    </citation>
    <scope>NUCLEOTIDE SEQUENCE</scope>
</reference>
<accession>A0A0E9SIT4</accession>
<sequence>MYYIRFSVGQKFTYTLLVFGGN</sequence>
<proteinExistence type="predicted"/>
<organism evidence="1">
    <name type="scientific">Anguilla anguilla</name>
    <name type="common">European freshwater eel</name>
    <name type="synonym">Muraena anguilla</name>
    <dbReference type="NCBI Taxonomy" id="7936"/>
    <lineage>
        <taxon>Eukaryota</taxon>
        <taxon>Metazoa</taxon>
        <taxon>Chordata</taxon>
        <taxon>Craniata</taxon>
        <taxon>Vertebrata</taxon>
        <taxon>Euteleostomi</taxon>
        <taxon>Actinopterygii</taxon>
        <taxon>Neopterygii</taxon>
        <taxon>Teleostei</taxon>
        <taxon>Anguilliformes</taxon>
        <taxon>Anguillidae</taxon>
        <taxon>Anguilla</taxon>
    </lineage>
</organism>
<name>A0A0E9SIT4_ANGAN</name>
<evidence type="ECO:0000313" key="1">
    <source>
        <dbReference type="EMBL" id="JAH41157.1"/>
    </source>
</evidence>
<dbReference type="EMBL" id="GBXM01067420">
    <property type="protein sequence ID" value="JAH41157.1"/>
    <property type="molecule type" value="Transcribed_RNA"/>
</dbReference>